<dbReference type="OrthoDB" id="6053337at2"/>
<dbReference type="GO" id="GO:0016070">
    <property type="term" value="P:RNA metabolic process"/>
    <property type="evidence" value="ECO:0007669"/>
    <property type="project" value="InterPro"/>
</dbReference>
<evidence type="ECO:0000313" key="3">
    <source>
        <dbReference type="Proteomes" id="UP000247932"/>
    </source>
</evidence>
<dbReference type="AlphaFoldDB" id="A0A2V4E5V9"/>
<accession>A0A2V4E5V9</accession>
<dbReference type="GO" id="GO:0016788">
    <property type="term" value="F:hydrolase activity, acting on ester bonds"/>
    <property type="evidence" value="ECO:0007669"/>
    <property type="project" value="InterPro"/>
</dbReference>
<organism evidence="2 3">
    <name type="scientific">Gilliamella apicola</name>
    <dbReference type="NCBI Taxonomy" id="1196095"/>
    <lineage>
        <taxon>Bacteria</taxon>
        <taxon>Pseudomonadati</taxon>
        <taxon>Pseudomonadota</taxon>
        <taxon>Gammaproteobacteria</taxon>
        <taxon>Orbales</taxon>
        <taxon>Orbaceae</taxon>
        <taxon>Gilliamella</taxon>
    </lineage>
</organism>
<sequence length="36" mass="3878">MTIKGCWLEAFGFTTGQPVIIDTQLGGVIIRGEILV</sequence>
<dbReference type="EMBL" id="QGLR01000002">
    <property type="protein sequence ID" value="PXZ08715.1"/>
    <property type="molecule type" value="Genomic_DNA"/>
</dbReference>
<dbReference type="GO" id="GO:0005737">
    <property type="term" value="C:cytoplasm"/>
    <property type="evidence" value="ECO:0007669"/>
    <property type="project" value="InterPro"/>
</dbReference>
<evidence type="ECO:0000259" key="1">
    <source>
        <dbReference type="Pfam" id="PF08845"/>
    </source>
</evidence>
<protein>
    <recommendedName>
        <fullName evidence="1">Toxin SymE-like domain-containing protein</fullName>
    </recommendedName>
</protein>
<feature type="domain" description="Toxin SymE-like" evidence="1">
    <location>
        <begin position="1"/>
        <end position="31"/>
    </location>
</feature>
<gene>
    <name evidence="2" type="ORF">DKK70_00715</name>
</gene>
<keyword evidence="3" id="KW-1185">Reference proteome</keyword>
<comment type="caution">
    <text evidence="2">The sequence shown here is derived from an EMBL/GenBank/DDBJ whole genome shotgun (WGS) entry which is preliminary data.</text>
</comment>
<reference evidence="2 3" key="1">
    <citation type="submission" date="2018-05" db="EMBL/GenBank/DDBJ databases">
        <title>Reference genomes for bee gut microbiota database.</title>
        <authorList>
            <person name="Ellegaard K.M."/>
        </authorList>
    </citation>
    <scope>NUCLEOTIDE SEQUENCE [LARGE SCALE GENOMIC DNA]</scope>
    <source>
        <strain evidence="2 3">ESL0182</strain>
    </source>
</reference>
<proteinExistence type="predicted"/>
<dbReference type="Proteomes" id="UP000247932">
    <property type="component" value="Unassembled WGS sequence"/>
</dbReference>
<name>A0A2V4E5V9_9GAMM</name>
<evidence type="ECO:0000313" key="2">
    <source>
        <dbReference type="EMBL" id="PXZ08715.1"/>
    </source>
</evidence>
<dbReference type="InterPro" id="IPR014944">
    <property type="entry name" value="Toxin_SymE-like"/>
</dbReference>
<dbReference type="GO" id="GO:0003723">
    <property type="term" value="F:RNA binding"/>
    <property type="evidence" value="ECO:0007669"/>
    <property type="project" value="InterPro"/>
</dbReference>
<dbReference type="Pfam" id="PF08845">
    <property type="entry name" value="SymE_toxin"/>
    <property type="match status" value="1"/>
</dbReference>